<proteinExistence type="predicted"/>
<evidence type="ECO:0000256" key="1">
    <source>
        <dbReference type="SAM" id="Phobius"/>
    </source>
</evidence>
<accession>A0A4Y2SGS8</accession>
<dbReference type="EMBL" id="BGPR01021798">
    <property type="protein sequence ID" value="GBN87424.1"/>
    <property type="molecule type" value="Genomic_DNA"/>
</dbReference>
<reference evidence="2 3" key="1">
    <citation type="journal article" date="2019" name="Sci. Rep.">
        <title>Orb-weaving spider Araneus ventricosus genome elucidates the spidroin gene catalogue.</title>
        <authorList>
            <person name="Kono N."/>
            <person name="Nakamura H."/>
            <person name="Ohtoshi R."/>
            <person name="Moran D.A.P."/>
            <person name="Shinohara A."/>
            <person name="Yoshida Y."/>
            <person name="Fujiwara M."/>
            <person name="Mori M."/>
            <person name="Tomita M."/>
            <person name="Arakawa K."/>
        </authorList>
    </citation>
    <scope>NUCLEOTIDE SEQUENCE [LARGE SCALE GENOMIC DNA]</scope>
</reference>
<evidence type="ECO:0000313" key="2">
    <source>
        <dbReference type="EMBL" id="GBN87424.1"/>
    </source>
</evidence>
<sequence length="101" mass="11981">MESTYIQILRWYLLGLQLHLMLLRFLWLIESLKFKTNYTKDFKWHYVNTAENPADLISQGVFPSKSNIWTFGGTDRLFSLRVVGQTLMTILVSQMMNTFLR</sequence>
<evidence type="ECO:0000313" key="3">
    <source>
        <dbReference type="Proteomes" id="UP000499080"/>
    </source>
</evidence>
<keyword evidence="1" id="KW-0472">Membrane</keyword>
<feature type="transmembrane region" description="Helical" evidence="1">
    <location>
        <begin position="12"/>
        <end position="29"/>
    </location>
</feature>
<keyword evidence="1" id="KW-1133">Transmembrane helix</keyword>
<protein>
    <submittedName>
        <fullName evidence="2">Uncharacterized protein</fullName>
    </submittedName>
</protein>
<organism evidence="2 3">
    <name type="scientific">Araneus ventricosus</name>
    <name type="common">Orbweaver spider</name>
    <name type="synonym">Epeira ventricosa</name>
    <dbReference type="NCBI Taxonomy" id="182803"/>
    <lineage>
        <taxon>Eukaryota</taxon>
        <taxon>Metazoa</taxon>
        <taxon>Ecdysozoa</taxon>
        <taxon>Arthropoda</taxon>
        <taxon>Chelicerata</taxon>
        <taxon>Arachnida</taxon>
        <taxon>Araneae</taxon>
        <taxon>Araneomorphae</taxon>
        <taxon>Entelegynae</taxon>
        <taxon>Araneoidea</taxon>
        <taxon>Araneidae</taxon>
        <taxon>Araneus</taxon>
    </lineage>
</organism>
<comment type="caution">
    <text evidence="2">The sequence shown here is derived from an EMBL/GenBank/DDBJ whole genome shotgun (WGS) entry which is preliminary data.</text>
</comment>
<dbReference type="Proteomes" id="UP000499080">
    <property type="component" value="Unassembled WGS sequence"/>
</dbReference>
<keyword evidence="3" id="KW-1185">Reference proteome</keyword>
<name>A0A4Y2SGS8_ARAVE</name>
<dbReference type="AlphaFoldDB" id="A0A4Y2SGS8"/>
<gene>
    <name evidence="2" type="ORF">AVEN_214445_1</name>
</gene>
<keyword evidence="1" id="KW-0812">Transmembrane</keyword>